<comment type="caution">
    <text evidence="2">The sequence shown here is derived from an EMBL/GenBank/DDBJ whole genome shotgun (WGS) entry which is preliminary data.</text>
</comment>
<evidence type="ECO:0000256" key="1">
    <source>
        <dbReference type="SAM" id="MobiDB-lite"/>
    </source>
</evidence>
<proteinExistence type="predicted"/>
<keyword evidence="2" id="KW-0969">Cilium</keyword>
<sequence length="252" mass="26776">MTPPPANWPGVPDMAGTETRPQGARAVNNTRILRPLLDLEDFGAAPGLDAENIVTDEAATAEPAPDPNLVTMHRDEIAALRDAAFREGQEQGAKEKEEALRHEFASQLASLAASFEAESTRRHQVVAEATQSFVAAVVEIVGSLTALDHAVLGGLERDLVADAACFATECEGAVTVRCRETDARLLQSVAAAEGRIRIETVPDTEPAIISIVSAANSIVIDPQEWRKSVAEKIVTAVTALAGQRADQRTPKA</sequence>
<accession>A0A370G9A6</accession>
<keyword evidence="2" id="KW-0966">Cell projection</keyword>
<feature type="region of interest" description="Disordered" evidence="1">
    <location>
        <begin position="1"/>
        <end position="27"/>
    </location>
</feature>
<evidence type="ECO:0000313" key="3">
    <source>
        <dbReference type="Proteomes" id="UP000254958"/>
    </source>
</evidence>
<keyword evidence="3" id="KW-1185">Reference proteome</keyword>
<keyword evidence="2" id="KW-0282">Flagellum</keyword>
<reference evidence="2 3" key="1">
    <citation type="submission" date="2018-07" db="EMBL/GenBank/DDBJ databases">
        <title>Genomic Encyclopedia of Type Strains, Phase IV (KMG-IV): sequencing the most valuable type-strain genomes for metagenomic binning, comparative biology and taxonomic classification.</title>
        <authorList>
            <person name="Goeker M."/>
        </authorList>
    </citation>
    <scope>NUCLEOTIDE SEQUENCE [LARGE SCALE GENOMIC DNA]</scope>
    <source>
        <strain evidence="2 3">DSM 5603</strain>
    </source>
</reference>
<dbReference type="Proteomes" id="UP000254958">
    <property type="component" value="Unassembled WGS sequence"/>
</dbReference>
<dbReference type="EMBL" id="QQAW01000002">
    <property type="protein sequence ID" value="RDI39569.1"/>
    <property type="molecule type" value="Genomic_DNA"/>
</dbReference>
<protein>
    <submittedName>
        <fullName evidence="2">Flagellar assembly protein FliH</fullName>
    </submittedName>
</protein>
<organism evidence="2 3">
    <name type="scientific">Gluconacetobacter liquefaciens</name>
    <name type="common">Acetobacter liquefaciens</name>
    <dbReference type="NCBI Taxonomy" id="89584"/>
    <lineage>
        <taxon>Bacteria</taxon>
        <taxon>Pseudomonadati</taxon>
        <taxon>Pseudomonadota</taxon>
        <taxon>Alphaproteobacteria</taxon>
        <taxon>Acetobacterales</taxon>
        <taxon>Acetobacteraceae</taxon>
        <taxon>Gluconacetobacter</taxon>
    </lineage>
</organism>
<evidence type="ECO:0000313" key="2">
    <source>
        <dbReference type="EMBL" id="RDI39569.1"/>
    </source>
</evidence>
<dbReference type="AlphaFoldDB" id="A0A370G9A6"/>
<gene>
    <name evidence="2" type="ORF">C7453_102359</name>
</gene>
<name>A0A370G9A6_GLULI</name>